<name>A0A6A6WK65_9PEZI</name>
<feature type="compositionally biased region" description="Basic and acidic residues" evidence="1">
    <location>
        <begin position="257"/>
        <end position="267"/>
    </location>
</feature>
<evidence type="ECO:0000313" key="3">
    <source>
        <dbReference type="EMBL" id="KAF2762531.1"/>
    </source>
</evidence>
<dbReference type="Proteomes" id="UP000799437">
    <property type="component" value="Unassembled WGS sequence"/>
</dbReference>
<evidence type="ECO:0000259" key="2">
    <source>
        <dbReference type="Pfam" id="PF01823"/>
    </source>
</evidence>
<gene>
    <name evidence="3" type="ORF">EJ05DRAFT_495410</name>
</gene>
<feature type="domain" description="MACPF" evidence="2">
    <location>
        <begin position="488"/>
        <end position="639"/>
    </location>
</feature>
<feature type="region of interest" description="Disordered" evidence="1">
    <location>
        <begin position="319"/>
        <end position="368"/>
    </location>
</feature>
<feature type="region of interest" description="Disordered" evidence="1">
    <location>
        <begin position="240"/>
        <end position="267"/>
    </location>
</feature>
<dbReference type="InterPro" id="IPR020864">
    <property type="entry name" value="MACPF"/>
</dbReference>
<organism evidence="3 4">
    <name type="scientific">Pseudovirgaria hyperparasitica</name>
    <dbReference type="NCBI Taxonomy" id="470096"/>
    <lineage>
        <taxon>Eukaryota</taxon>
        <taxon>Fungi</taxon>
        <taxon>Dikarya</taxon>
        <taxon>Ascomycota</taxon>
        <taxon>Pezizomycotina</taxon>
        <taxon>Dothideomycetes</taxon>
        <taxon>Dothideomycetes incertae sedis</taxon>
        <taxon>Acrospermales</taxon>
        <taxon>Acrospermaceae</taxon>
        <taxon>Pseudovirgaria</taxon>
    </lineage>
</organism>
<feature type="compositionally biased region" description="Low complexity" evidence="1">
    <location>
        <begin position="28"/>
        <end position="39"/>
    </location>
</feature>
<evidence type="ECO:0000313" key="4">
    <source>
        <dbReference type="Proteomes" id="UP000799437"/>
    </source>
</evidence>
<dbReference type="OrthoDB" id="2562973at2759"/>
<dbReference type="RefSeq" id="XP_033604982.1">
    <property type="nucleotide sequence ID" value="XM_033746251.1"/>
</dbReference>
<dbReference type="EMBL" id="ML996565">
    <property type="protein sequence ID" value="KAF2762531.1"/>
    <property type="molecule type" value="Genomic_DNA"/>
</dbReference>
<dbReference type="Pfam" id="PF01823">
    <property type="entry name" value="MACPF"/>
    <property type="match status" value="1"/>
</dbReference>
<protein>
    <recommendedName>
        <fullName evidence="2">MACPF domain-containing protein</fullName>
    </recommendedName>
</protein>
<reference evidence="3" key="1">
    <citation type="journal article" date="2020" name="Stud. Mycol.">
        <title>101 Dothideomycetes genomes: a test case for predicting lifestyles and emergence of pathogens.</title>
        <authorList>
            <person name="Haridas S."/>
            <person name="Albert R."/>
            <person name="Binder M."/>
            <person name="Bloem J."/>
            <person name="Labutti K."/>
            <person name="Salamov A."/>
            <person name="Andreopoulos B."/>
            <person name="Baker S."/>
            <person name="Barry K."/>
            <person name="Bills G."/>
            <person name="Bluhm B."/>
            <person name="Cannon C."/>
            <person name="Castanera R."/>
            <person name="Culley D."/>
            <person name="Daum C."/>
            <person name="Ezra D."/>
            <person name="Gonzalez J."/>
            <person name="Henrissat B."/>
            <person name="Kuo A."/>
            <person name="Liang C."/>
            <person name="Lipzen A."/>
            <person name="Lutzoni F."/>
            <person name="Magnuson J."/>
            <person name="Mondo S."/>
            <person name="Nolan M."/>
            <person name="Ohm R."/>
            <person name="Pangilinan J."/>
            <person name="Park H.-J."/>
            <person name="Ramirez L."/>
            <person name="Alfaro M."/>
            <person name="Sun H."/>
            <person name="Tritt A."/>
            <person name="Yoshinaga Y."/>
            <person name="Zwiers L.-H."/>
            <person name="Turgeon B."/>
            <person name="Goodwin S."/>
            <person name="Spatafora J."/>
            <person name="Crous P."/>
            <person name="Grigoriev I."/>
        </authorList>
    </citation>
    <scope>NUCLEOTIDE SEQUENCE</scope>
    <source>
        <strain evidence="3">CBS 121739</strain>
    </source>
</reference>
<dbReference type="GeneID" id="54487305"/>
<dbReference type="AlphaFoldDB" id="A0A6A6WK65"/>
<feature type="compositionally biased region" description="Basic and acidic residues" evidence="1">
    <location>
        <begin position="51"/>
        <end position="88"/>
    </location>
</feature>
<keyword evidence="4" id="KW-1185">Reference proteome</keyword>
<sequence>MAPLPSQPASAVELPNVQVAKEADKDAAVPATATPVATTGQETTSDSTEGGDLKTFKPEDTTTPSSRDESTSENKSDDATDKTPDQTPLKLDKDIASFFDNDFDVYLTELSVGDKKTEFLSSVLIQHDQLVSYARNAETTLRGLPLSAFRSKFAHGVFCLSNNDKAEISSHTTLADYVKRDNSAVKLGSGDSALHVFWRRKYSRDTSSRKADDVDIGLPAPVRVPLSTLNICTLENLLCPSPQTPDEKGKTGSGKKTAGEKGARDLDPAIGVEKFDAKAYRPACDLTEVEWNKVVEGNELLYGFQVNSVEVSRLRSINASSKAESKPSGGAPTDGSKDAVKDVSQPASPDGPEKQSKEETPTAKVTENFVTEAAAPVYRSTRPVFILRPDSGIGSTKRDSGADKHTHAGLFWSNSKALSTTNVAKTTSSEEKWSMESGMSTKSFKLGTSFPIKQVDVGAKFGFSRQKSHEESENHENSEAELVAVHIVPAAQVNINETTVKLSPDAEEDVAKLRKERRFEDLLSFYEKYGMMAFSTTTLGGRLFHSRKADTTSEADTKKDEENFKTGVNASLGIAKVFSIDGKFAKETKETTANGVSSSSTTEYIVWSSIGGNPGDTVNPPQWRRSLDDFRNWRPIKFENPQSLEVLIGRLDGYEDVPTLFSDILATGVLDSSIVAIPPIGLRSATPPQVKWPNTTGTPAPLTVPVELGTALDAKTGQIVGNIKMKNDVQTEYVSPEGFSWTVFSNHRDVEREIRAALQTTLNVKVNISIVPRYLNSLRVSETSFTIMLKWTSQTEEKRSDFESPANDIGNYAFVSVRSRSWLIGLWTVNSIKADQSDIFNELRLRTLRKFRSPCEIQEGCDFISEALDKSPNLSVSFSLLGSDRIKNNETVLQEMVSARRASTFLSRGLYLSPINMLPISGEVKTINKVDPPLQEAALMLATEAQVALLLLKVKIESTGGSLDTIQKLSNQLSASRSGSVFDKDKTFDVTLFSSIDKLDQDFGNDDDK</sequence>
<proteinExistence type="predicted"/>
<evidence type="ECO:0000256" key="1">
    <source>
        <dbReference type="SAM" id="MobiDB-lite"/>
    </source>
</evidence>
<accession>A0A6A6WK65</accession>
<feature type="region of interest" description="Disordered" evidence="1">
    <location>
        <begin position="1"/>
        <end position="88"/>
    </location>
</feature>
<feature type="compositionally biased region" description="Basic and acidic residues" evidence="1">
    <location>
        <begin position="351"/>
        <end position="361"/>
    </location>
</feature>